<feature type="region of interest" description="Disordered" evidence="1">
    <location>
        <begin position="100"/>
        <end position="127"/>
    </location>
</feature>
<protein>
    <submittedName>
        <fullName evidence="2">Uncharacterized protein</fullName>
    </submittedName>
</protein>
<dbReference type="HOGENOM" id="CLU_1178939_0_0_5"/>
<feature type="compositionally biased region" description="Low complexity" evidence="1">
    <location>
        <begin position="111"/>
        <end position="122"/>
    </location>
</feature>
<proteinExistence type="predicted"/>
<reference evidence="2 3" key="1">
    <citation type="journal article" date="2006" name="J. Bacteriol.">
        <title>Comparative genomic evidence for a close relationship between the dimorphic prosthecate bacteria Hyphomonas neptunium and Caulobacter crescentus.</title>
        <authorList>
            <person name="Badger J.H."/>
            <person name="Hoover T.R."/>
            <person name="Brun Y.V."/>
            <person name="Weiner R.M."/>
            <person name="Laub M.T."/>
            <person name="Alexandre G."/>
            <person name="Mrazek J."/>
            <person name="Ren Q."/>
            <person name="Paulsen I.T."/>
            <person name="Nelson K.E."/>
            <person name="Khouri H.M."/>
            <person name="Radune D."/>
            <person name="Sosa J."/>
            <person name="Dodson R.J."/>
            <person name="Sullivan S.A."/>
            <person name="Rosovitz M.J."/>
            <person name="Madupu R."/>
            <person name="Brinkac L.M."/>
            <person name="Durkin A.S."/>
            <person name="Daugherty S.C."/>
            <person name="Kothari S.P."/>
            <person name="Giglio M.G."/>
            <person name="Zhou L."/>
            <person name="Haft D.H."/>
            <person name="Selengut J.D."/>
            <person name="Davidsen T.M."/>
            <person name="Yang Q."/>
            <person name="Zafar N."/>
            <person name="Ward N.L."/>
        </authorList>
    </citation>
    <scope>NUCLEOTIDE SEQUENCE [LARGE SCALE GENOMIC DNA]</scope>
    <source>
        <strain evidence="2 3">ATCC 15444</strain>
    </source>
</reference>
<name>Q0BYS6_HYPNA</name>
<feature type="region of interest" description="Disordered" evidence="1">
    <location>
        <begin position="1"/>
        <end position="32"/>
    </location>
</feature>
<evidence type="ECO:0000313" key="2">
    <source>
        <dbReference type="EMBL" id="ABI78458.1"/>
    </source>
</evidence>
<evidence type="ECO:0000256" key="1">
    <source>
        <dbReference type="SAM" id="MobiDB-lite"/>
    </source>
</evidence>
<dbReference type="KEGG" id="hne:HNE_2687"/>
<dbReference type="AlphaFoldDB" id="Q0BYS6"/>
<dbReference type="EMBL" id="CP000158">
    <property type="protein sequence ID" value="ABI78458.1"/>
    <property type="molecule type" value="Genomic_DNA"/>
</dbReference>
<sequence length="235" mass="22831">MGTMVKAAPETRTSTRSDTRASPSWMTPRPGRASTAVVSPVASMAKVTSNARLYSAEGGVSWATGTVFSLSMKDSETAVVTLGSSMSTASGAVSAVASSAPSGAERMERMAGPSASGAGASSRMTSKFNSSSVSGAVSLRASGSACIGASGSTTGSGRGAGGGGAASVRGASAEVTSGGAAVSVVSGAGAEAVASGSPRGKWVSIRAAPPMPAARRPAITRRIEIKRIMLASPGP</sequence>
<dbReference type="Proteomes" id="UP000001959">
    <property type="component" value="Chromosome"/>
</dbReference>
<gene>
    <name evidence="2" type="ordered locus">HNE_2687</name>
</gene>
<accession>Q0BYS6</accession>
<keyword evidence="3" id="KW-1185">Reference proteome</keyword>
<organism evidence="2 3">
    <name type="scientific">Hyphomonas neptunium (strain ATCC 15444)</name>
    <dbReference type="NCBI Taxonomy" id="228405"/>
    <lineage>
        <taxon>Bacteria</taxon>
        <taxon>Pseudomonadati</taxon>
        <taxon>Pseudomonadota</taxon>
        <taxon>Alphaproteobacteria</taxon>
        <taxon>Hyphomonadales</taxon>
        <taxon>Hyphomonadaceae</taxon>
        <taxon>Hyphomonas</taxon>
    </lineage>
</organism>
<evidence type="ECO:0000313" key="3">
    <source>
        <dbReference type="Proteomes" id="UP000001959"/>
    </source>
</evidence>